<dbReference type="Proteomes" id="UP000224854">
    <property type="component" value="Unassembled WGS sequence"/>
</dbReference>
<feature type="domain" description="Ppx/GppA phosphatase N-terminal" evidence="1">
    <location>
        <begin position="84"/>
        <end position="369"/>
    </location>
</feature>
<dbReference type="Gene3D" id="3.30.420.150">
    <property type="entry name" value="Exopolyphosphatase. Domain 2"/>
    <property type="match status" value="1"/>
</dbReference>
<sequence>MTAQLATHDKPFQAITLDTLASQLGQWSPDDKNQLYAIVDMGSNGIRFSITSLAPPTTRLLMPLYSTRAAKSLYSALEKLPDGKQAFPSETIDSVATIIKRFVAIADKYNLPRSNFLILGTAASRDATNAGSLLSAISEAASNQARVHILDPAVETLFGAVMGSRSCLTNVKGGLFLDLGGGSVQMTWVDTSLPDYEIQAALYGQSLPFGAAKVIGVLDKAGDKDRHAEVANINAGVRNAFLALCSKFPKLEAAHQQGKDAPIDLYMCGGGFRGYGSMLKHMDPICPYPISSINTYSVPGTLFRKTKEMREENERYEGKIFGLSKSRRQQFPAILAVVEALIDAVPHIGRVTFCAGSNRQGILMMKLPRDLRESNPLHMLAQVTLDEQPLFETLIRLFESALPDNLDAQMPTIFNLGLGPLFVREIWSNMGFSSDTNSSFALNSAVTRNPECPGLTHVARAILGLAVCARWEASLSPADALLYKGLCGIADSHCKHASFWALFSGVTANIIAFIFPRMPQPAALNKAISFHATLDTSHKHDKKKITLNINVDAEYLIGIDDETLDKLTHSLQSLLNKKDDHQSCKVTVCKKNR</sequence>
<reference evidence="3 4" key="1">
    <citation type="submission" date="2017-06" db="EMBL/GenBank/DDBJ databases">
        <title>Ant-infecting Ophiocordyceps genomes reveal a high diversity of potential behavioral manipulation genes and a possible major role for enterotoxins.</title>
        <authorList>
            <person name="De Bekker C."/>
            <person name="Evans H.C."/>
            <person name="Brachmann A."/>
            <person name="Hughes D.P."/>
        </authorList>
    </citation>
    <scope>NUCLEOTIDE SEQUENCE [LARGE SCALE GENOMIC DNA]</scope>
    <source>
        <strain evidence="3 4">1348a</strain>
    </source>
</reference>
<dbReference type="OrthoDB" id="2014654at2759"/>
<dbReference type="Gene3D" id="3.30.420.40">
    <property type="match status" value="1"/>
</dbReference>
<dbReference type="Pfam" id="PF23566">
    <property type="entry name" value="RTG2_C"/>
    <property type="match status" value="1"/>
</dbReference>
<dbReference type="FunFam" id="3.30.420.40:FF:000191">
    <property type="entry name" value="Retrograde regulation protein 2"/>
    <property type="match status" value="1"/>
</dbReference>
<dbReference type="PANTHER" id="PTHR30005:SF0">
    <property type="entry name" value="RETROGRADE REGULATION PROTEIN 2"/>
    <property type="match status" value="1"/>
</dbReference>
<protein>
    <submittedName>
        <fullName evidence="3">Uncharacterized protein</fullName>
    </submittedName>
</protein>
<dbReference type="GO" id="GO:0006357">
    <property type="term" value="P:regulation of transcription by RNA polymerase II"/>
    <property type="evidence" value="ECO:0007669"/>
    <property type="project" value="TreeGrafter"/>
</dbReference>
<dbReference type="PANTHER" id="PTHR30005">
    <property type="entry name" value="EXOPOLYPHOSPHATASE"/>
    <property type="match status" value="1"/>
</dbReference>
<comment type="caution">
    <text evidence="3">The sequence shown here is derived from an EMBL/GenBank/DDBJ whole genome shotgun (WGS) entry which is preliminary data.</text>
</comment>
<evidence type="ECO:0000259" key="2">
    <source>
        <dbReference type="Pfam" id="PF23566"/>
    </source>
</evidence>
<dbReference type="InterPro" id="IPR057512">
    <property type="entry name" value="RTG2_C"/>
</dbReference>
<keyword evidence="4" id="KW-1185">Reference proteome</keyword>
<dbReference type="EMBL" id="NJEU01001654">
    <property type="protein sequence ID" value="PHH62596.1"/>
    <property type="molecule type" value="Genomic_DNA"/>
</dbReference>
<dbReference type="SUPFAM" id="SSF53067">
    <property type="entry name" value="Actin-like ATPase domain"/>
    <property type="match status" value="2"/>
</dbReference>
<evidence type="ECO:0000313" key="3">
    <source>
        <dbReference type="EMBL" id="PHH62596.1"/>
    </source>
</evidence>
<dbReference type="Pfam" id="PF02541">
    <property type="entry name" value="Ppx-GppA"/>
    <property type="match status" value="1"/>
</dbReference>
<evidence type="ECO:0000259" key="1">
    <source>
        <dbReference type="Pfam" id="PF02541"/>
    </source>
</evidence>
<organism evidence="3 4">
    <name type="scientific">Ophiocordyceps australis</name>
    <dbReference type="NCBI Taxonomy" id="1399860"/>
    <lineage>
        <taxon>Eukaryota</taxon>
        <taxon>Fungi</taxon>
        <taxon>Dikarya</taxon>
        <taxon>Ascomycota</taxon>
        <taxon>Pezizomycotina</taxon>
        <taxon>Sordariomycetes</taxon>
        <taxon>Hypocreomycetidae</taxon>
        <taxon>Hypocreales</taxon>
        <taxon>Ophiocordycipitaceae</taxon>
        <taxon>Ophiocordyceps</taxon>
    </lineage>
</organism>
<evidence type="ECO:0000313" key="4">
    <source>
        <dbReference type="Proteomes" id="UP000224854"/>
    </source>
</evidence>
<gene>
    <name evidence="3" type="ORF">CDD82_1987</name>
</gene>
<dbReference type="InterPro" id="IPR050273">
    <property type="entry name" value="GppA/Ppx_hydrolase"/>
</dbReference>
<proteinExistence type="predicted"/>
<feature type="domain" description="RTG2 C-terminal" evidence="2">
    <location>
        <begin position="391"/>
        <end position="582"/>
    </location>
</feature>
<accession>A0A2C5Y4I3</accession>
<dbReference type="AlphaFoldDB" id="A0A2C5Y4I3"/>
<name>A0A2C5Y4I3_9HYPO</name>
<dbReference type="InterPro" id="IPR003695">
    <property type="entry name" value="Ppx_GppA_N"/>
</dbReference>
<dbReference type="InterPro" id="IPR043129">
    <property type="entry name" value="ATPase_NBD"/>
</dbReference>